<name>A0AAV7P8A9_PLEWA</name>
<dbReference type="Proteomes" id="UP001066276">
    <property type="component" value="Chromosome 7"/>
</dbReference>
<dbReference type="EMBL" id="JANPWB010000011">
    <property type="protein sequence ID" value="KAJ1124551.1"/>
    <property type="molecule type" value="Genomic_DNA"/>
</dbReference>
<proteinExistence type="predicted"/>
<dbReference type="AlphaFoldDB" id="A0AAV7P8A9"/>
<gene>
    <name evidence="1" type="ORF">NDU88_003002</name>
</gene>
<evidence type="ECO:0000313" key="2">
    <source>
        <dbReference type="Proteomes" id="UP001066276"/>
    </source>
</evidence>
<evidence type="ECO:0000313" key="1">
    <source>
        <dbReference type="EMBL" id="KAJ1124551.1"/>
    </source>
</evidence>
<organism evidence="1 2">
    <name type="scientific">Pleurodeles waltl</name>
    <name type="common">Iberian ribbed newt</name>
    <dbReference type="NCBI Taxonomy" id="8319"/>
    <lineage>
        <taxon>Eukaryota</taxon>
        <taxon>Metazoa</taxon>
        <taxon>Chordata</taxon>
        <taxon>Craniata</taxon>
        <taxon>Vertebrata</taxon>
        <taxon>Euteleostomi</taxon>
        <taxon>Amphibia</taxon>
        <taxon>Batrachia</taxon>
        <taxon>Caudata</taxon>
        <taxon>Salamandroidea</taxon>
        <taxon>Salamandridae</taxon>
        <taxon>Pleurodelinae</taxon>
        <taxon>Pleurodeles</taxon>
    </lineage>
</organism>
<keyword evidence="2" id="KW-1185">Reference proteome</keyword>
<sequence>MTRRLIEKLAKCTMTRSFQDDTCYYARKPLASTYVMELIDDKQGIQTSPDGLQKPCYPSIPSSTASNADELSAYLETIQLLWLDPAQHLYLDSPLWWRRWPKSYMDFPVTKHQAGLGSLPPSIMNMPLS</sequence>
<accession>A0AAV7P8A9</accession>
<reference evidence="1" key="1">
    <citation type="journal article" date="2022" name="bioRxiv">
        <title>Sequencing and chromosome-scale assembly of the giantPleurodeles waltlgenome.</title>
        <authorList>
            <person name="Brown T."/>
            <person name="Elewa A."/>
            <person name="Iarovenko S."/>
            <person name="Subramanian E."/>
            <person name="Araus A.J."/>
            <person name="Petzold A."/>
            <person name="Susuki M."/>
            <person name="Suzuki K.-i.T."/>
            <person name="Hayashi T."/>
            <person name="Toyoda A."/>
            <person name="Oliveira C."/>
            <person name="Osipova E."/>
            <person name="Leigh N.D."/>
            <person name="Simon A."/>
            <person name="Yun M.H."/>
        </authorList>
    </citation>
    <scope>NUCLEOTIDE SEQUENCE</scope>
    <source>
        <strain evidence="1">20211129_DDA</strain>
        <tissue evidence="1">Liver</tissue>
    </source>
</reference>
<comment type="caution">
    <text evidence="1">The sequence shown here is derived from an EMBL/GenBank/DDBJ whole genome shotgun (WGS) entry which is preliminary data.</text>
</comment>
<protein>
    <submittedName>
        <fullName evidence="1">Uncharacterized protein</fullName>
    </submittedName>
</protein>